<dbReference type="Proteomes" id="UP001164539">
    <property type="component" value="Chromosome 12"/>
</dbReference>
<protein>
    <submittedName>
        <fullName evidence="1">Lectin receptor kinase</fullName>
    </submittedName>
</protein>
<evidence type="ECO:0000313" key="1">
    <source>
        <dbReference type="EMBL" id="KAJ4705558.1"/>
    </source>
</evidence>
<sequence length="551" mass="62238">MCFSLIFCKCLILAALIGSIAFTQVCCFVFNFSKISDEDRNQFLVENSSVLLGAIEVTYDVQGAPITHRSGRSFYKDQFRLWRKNKNVTATFNSTFVFRITNRTVSAGEGLAFILSGNRQLPEKSYGQWLGIVNASTNGTDQAQIVAVEFDTRKSFPEDGDDNHVGLDVNSINSIQPVPVRNVNLSNGTDIEVRVQYDGKNMTVFVGENVKNPVLSERIHLSKYLPEKVYVGFSASTGDFTELNCLRSWQFQGEDIGEDSKLFWVLIIVLLLVLLIIGVSFSSYWRRKYKTREVEILSIEEQIHGSNLAPRKFRLRELKKATGNFNPKNKLGRGGFGTVYKGTWRNKEIAVKRVSETSRHGKQEFIAEVTTIGSLRHRNLVKLIGWCYERCDFLLVYEYMPNGSLDKFIFCDEKTGACESTLFWETRLSIIHGTAQALDYLHNGSEKRVLHRDIKASNIMLDFEFKARLGDFGLARTIQESHLTHHSTKEIAGTPGYMAPEIFLTGRATVETDVYASEFLSWKSLVEGSLEIRPSRIIITTALCIGCGNFT</sequence>
<comment type="caution">
    <text evidence="1">The sequence shown here is derived from an EMBL/GenBank/DDBJ whole genome shotgun (WGS) entry which is preliminary data.</text>
</comment>
<evidence type="ECO:0000313" key="2">
    <source>
        <dbReference type="Proteomes" id="UP001164539"/>
    </source>
</evidence>
<keyword evidence="1" id="KW-0418">Kinase</keyword>
<proteinExistence type="predicted"/>
<gene>
    <name evidence="1" type="ORF">OWV82_022319</name>
</gene>
<name>A0ACC1X387_MELAZ</name>
<reference evidence="1 2" key="1">
    <citation type="journal article" date="2023" name="Science">
        <title>Complex scaffold remodeling in plant triterpene biosynthesis.</title>
        <authorList>
            <person name="De La Pena R."/>
            <person name="Hodgson H."/>
            <person name="Liu J.C."/>
            <person name="Stephenson M.J."/>
            <person name="Martin A.C."/>
            <person name="Owen C."/>
            <person name="Harkess A."/>
            <person name="Leebens-Mack J."/>
            <person name="Jimenez L.E."/>
            <person name="Osbourn A."/>
            <person name="Sattely E.S."/>
        </authorList>
    </citation>
    <scope>NUCLEOTIDE SEQUENCE [LARGE SCALE GENOMIC DNA]</scope>
    <source>
        <strain evidence="2">cv. JPN11</strain>
        <tissue evidence="1">Leaf</tissue>
    </source>
</reference>
<accession>A0ACC1X387</accession>
<organism evidence="1 2">
    <name type="scientific">Melia azedarach</name>
    <name type="common">Chinaberry tree</name>
    <dbReference type="NCBI Taxonomy" id="155640"/>
    <lineage>
        <taxon>Eukaryota</taxon>
        <taxon>Viridiplantae</taxon>
        <taxon>Streptophyta</taxon>
        <taxon>Embryophyta</taxon>
        <taxon>Tracheophyta</taxon>
        <taxon>Spermatophyta</taxon>
        <taxon>Magnoliopsida</taxon>
        <taxon>eudicotyledons</taxon>
        <taxon>Gunneridae</taxon>
        <taxon>Pentapetalae</taxon>
        <taxon>rosids</taxon>
        <taxon>malvids</taxon>
        <taxon>Sapindales</taxon>
        <taxon>Meliaceae</taxon>
        <taxon>Melia</taxon>
    </lineage>
</organism>
<dbReference type="EMBL" id="CM051405">
    <property type="protein sequence ID" value="KAJ4705558.1"/>
    <property type="molecule type" value="Genomic_DNA"/>
</dbReference>
<keyword evidence="1" id="KW-0808">Transferase</keyword>
<keyword evidence="2" id="KW-1185">Reference proteome</keyword>
<keyword evidence="1" id="KW-0675">Receptor</keyword>